<name>A0A9P4LWC9_9PEZI</name>
<evidence type="ECO:0000313" key="3">
    <source>
        <dbReference type="Proteomes" id="UP000799776"/>
    </source>
</evidence>
<feature type="region of interest" description="Disordered" evidence="1">
    <location>
        <begin position="94"/>
        <end position="116"/>
    </location>
</feature>
<comment type="caution">
    <text evidence="2">The sequence shown here is derived from an EMBL/GenBank/DDBJ whole genome shotgun (WGS) entry which is preliminary data.</text>
</comment>
<sequence>MSPLLLLRPIIQRVRRSYVPFGAGFNFNSPSHPNPFSATGSTVPGLVGTFHDPEVTTTNSFATGGSEVPRLARQFHDLQTGTGLAEGLGHLQVSAPASSSTRTENRNVPLPAGGTMKPSHRKYYYHRIMRQRQELSHRYEEEKQMPNDSDKKEKRRDAELNLIADHLAYAEEIKSMSKERIEPITDRLKDYLRQDAEGIVGVGLDIRSILPLGLIRLRRGGEGRGPRG</sequence>
<keyword evidence="3" id="KW-1185">Reference proteome</keyword>
<dbReference type="EMBL" id="ML978752">
    <property type="protein sequence ID" value="KAF2083893.1"/>
    <property type="molecule type" value="Genomic_DNA"/>
</dbReference>
<dbReference type="AlphaFoldDB" id="A0A9P4LWC9"/>
<proteinExistence type="predicted"/>
<accession>A0A9P4LWC9</accession>
<protein>
    <submittedName>
        <fullName evidence="2">Uncharacterized protein</fullName>
    </submittedName>
</protein>
<reference evidence="2" key="1">
    <citation type="journal article" date="2020" name="Stud. Mycol.">
        <title>101 Dothideomycetes genomes: a test case for predicting lifestyles and emergence of pathogens.</title>
        <authorList>
            <person name="Haridas S."/>
            <person name="Albert R."/>
            <person name="Binder M."/>
            <person name="Bloem J."/>
            <person name="Labutti K."/>
            <person name="Salamov A."/>
            <person name="Andreopoulos B."/>
            <person name="Baker S."/>
            <person name="Barry K."/>
            <person name="Bills G."/>
            <person name="Bluhm B."/>
            <person name="Cannon C."/>
            <person name="Castanera R."/>
            <person name="Culley D."/>
            <person name="Daum C."/>
            <person name="Ezra D."/>
            <person name="Gonzalez J."/>
            <person name="Henrissat B."/>
            <person name="Kuo A."/>
            <person name="Liang C."/>
            <person name="Lipzen A."/>
            <person name="Lutzoni F."/>
            <person name="Magnuson J."/>
            <person name="Mondo S."/>
            <person name="Nolan M."/>
            <person name="Ohm R."/>
            <person name="Pangilinan J."/>
            <person name="Park H.-J."/>
            <person name="Ramirez L."/>
            <person name="Alfaro M."/>
            <person name="Sun H."/>
            <person name="Tritt A."/>
            <person name="Yoshinaga Y."/>
            <person name="Zwiers L.-H."/>
            <person name="Turgeon B."/>
            <person name="Goodwin S."/>
            <person name="Spatafora J."/>
            <person name="Crous P."/>
            <person name="Grigoriev I."/>
        </authorList>
    </citation>
    <scope>NUCLEOTIDE SEQUENCE</scope>
    <source>
        <strain evidence="2">CBS 121410</strain>
    </source>
</reference>
<feature type="region of interest" description="Disordered" evidence="1">
    <location>
        <begin position="135"/>
        <end position="155"/>
    </location>
</feature>
<evidence type="ECO:0000313" key="2">
    <source>
        <dbReference type="EMBL" id="KAF2083893.1"/>
    </source>
</evidence>
<gene>
    <name evidence="2" type="ORF">K490DRAFT_60074</name>
</gene>
<evidence type="ECO:0000256" key="1">
    <source>
        <dbReference type="SAM" id="MobiDB-lite"/>
    </source>
</evidence>
<dbReference type="Proteomes" id="UP000799776">
    <property type="component" value="Unassembled WGS sequence"/>
</dbReference>
<organism evidence="2 3">
    <name type="scientific">Saccharata proteae CBS 121410</name>
    <dbReference type="NCBI Taxonomy" id="1314787"/>
    <lineage>
        <taxon>Eukaryota</taxon>
        <taxon>Fungi</taxon>
        <taxon>Dikarya</taxon>
        <taxon>Ascomycota</taxon>
        <taxon>Pezizomycotina</taxon>
        <taxon>Dothideomycetes</taxon>
        <taxon>Dothideomycetes incertae sedis</taxon>
        <taxon>Botryosphaeriales</taxon>
        <taxon>Saccharataceae</taxon>
        <taxon>Saccharata</taxon>
    </lineage>
</organism>